<dbReference type="GO" id="GO:0003677">
    <property type="term" value="F:DNA binding"/>
    <property type="evidence" value="ECO:0007669"/>
    <property type="project" value="InterPro"/>
</dbReference>
<dbReference type="PANTHER" id="PTHR43133">
    <property type="entry name" value="RNA POLYMERASE ECF-TYPE SIGMA FACTO"/>
    <property type="match status" value="1"/>
</dbReference>
<dbReference type="InterPro" id="IPR014284">
    <property type="entry name" value="RNA_pol_sigma-70_dom"/>
</dbReference>
<dbReference type="Pfam" id="PF08281">
    <property type="entry name" value="Sigma70_r4_2"/>
    <property type="match status" value="1"/>
</dbReference>
<dbReference type="InterPro" id="IPR039425">
    <property type="entry name" value="RNA_pol_sigma-70-like"/>
</dbReference>
<feature type="domain" description="RNA polymerase sigma-70 region 2" evidence="5">
    <location>
        <begin position="41"/>
        <end position="106"/>
    </location>
</feature>
<comment type="similarity">
    <text evidence="1">Belongs to the sigma-70 factor family. ECF subfamily.</text>
</comment>
<dbReference type="Gene3D" id="1.10.1740.10">
    <property type="match status" value="1"/>
</dbReference>
<evidence type="ECO:0000256" key="1">
    <source>
        <dbReference type="ARBA" id="ARBA00010641"/>
    </source>
</evidence>
<dbReference type="GO" id="GO:0016987">
    <property type="term" value="F:sigma factor activity"/>
    <property type="evidence" value="ECO:0007669"/>
    <property type="project" value="UniProtKB-KW"/>
</dbReference>
<dbReference type="Pfam" id="PF04542">
    <property type="entry name" value="Sigma70_r2"/>
    <property type="match status" value="1"/>
</dbReference>
<evidence type="ECO:0000256" key="3">
    <source>
        <dbReference type="ARBA" id="ARBA00023082"/>
    </source>
</evidence>
<feature type="domain" description="RNA polymerase sigma factor 70 region 4 type 2" evidence="6">
    <location>
        <begin position="138"/>
        <end position="189"/>
    </location>
</feature>
<dbReference type="OrthoDB" id="3821507at2"/>
<evidence type="ECO:0000256" key="4">
    <source>
        <dbReference type="ARBA" id="ARBA00023163"/>
    </source>
</evidence>
<dbReference type="EMBL" id="FNQB01000003">
    <property type="protein sequence ID" value="SDZ52769.1"/>
    <property type="molecule type" value="Genomic_DNA"/>
</dbReference>
<dbReference type="Gene3D" id="1.10.10.10">
    <property type="entry name" value="Winged helix-like DNA-binding domain superfamily/Winged helix DNA-binding domain"/>
    <property type="match status" value="1"/>
</dbReference>
<dbReference type="Proteomes" id="UP000199632">
    <property type="component" value="Unassembled WGS sequence"/>
</dbReference>
<accession>A0A1H3TTW8</accession>
<keyword evidence="2" id="KW-0805">Transcription regulation</keyword>
<organism evidence="7 8">
    <name type="scientific">Asanoa ishikariensis</name>
    <dbReference type="NCBI Taxonomy" id="137265"/>
    <lineage>
        <taxon>Bacteria</taxon>
        <taxon>Bacillati</taxon>
        <taxon>Actinomycetota</taxon>
        <taxon>Actinomycetes</taxon>
        <taxon>Micromonosporales</taxon>
        <taxon>Micromonosporaceae</taxon>
        <taxon>Asanoa</taxon>
    </lineage>
</organism>
<evidence type="ECO:0000313" key="8">
    <source>
        <dbReference type="Proteomes" id="UP000199632"/>
    </source>
</evidence>
<reference evidence="8" key="1">
    <citation type="submission" date="2016-10" db="EMBL/GenBank/DDBJ databases">
        <authorList>
            <person name="Varghese N."/>
            <person name="Submissions S."/>
        </authorList>
    </citation>
    <scope>NUCLEOTIDE SEQUENCE [LARGE SCALE GENOMIC DNA]</scope>
    <source>
        <strain evidence="8">DSM 44718</strain>
    </source>
</reference>
<dbReference type="STRING" id="137265.SAMN05421684_6252"/>
<dbReference type="InterPro" id="IPR013325">
    <property type="entry name" value="RNA_pol_sigma_r2"/>
</dbReference>
<dbReference type="InterPro" id="IPR013324">
    <property type="entry name" value="RNA_pol_sigma_r3/r4-like"/>
</dbReference>
<evidence type="ECO:0000313" key="7">
    <source>
        <dbReference type="EMBL" id="SDZ52769.1"/>
    </source>
</evidence>
<keyword evidence="8" id="KW-1185">Reference proteome</keyword>
<dbReference type="InterPro" id="IPR007627">
    <property type="entry name" value="RNA_pol_sigma70_r2"/>
</dbReference>
<proteinExistence type="inferred from homology"/>
<keyword evidence="4" id="KW-0804">Transcription</keyword>
<name>A0A1H3TTW8_9ACTN</name>
<dbReference type="InterPro" id="IPR036388">
    <property type="entry name" value="WH-like_DNA-bd_sf"/>
</dbReference>
<keyword evidence="3" id="KW-0731">Sigma factor</keyword>
<protein>
    <submittedName>
        <fullName evidence="7">RNA polymerase sigma-70 factor, ECF subfamily</fullName>
    </submittedName>
</protein>
<dbReference type="AlphaFoldDB" id="A0A1H3TTW8"/>
<dbReference type="PANTHER" id="PTHR43133:SF61">
    <property type="entry name" value="ECF RNA POLYMERASE SIGMA FACTOR SIGC"/>
    <property type="match status" value="1"/>
</dbReference>
<dbReference type="RefSeq" id="WP_090800144.1">
    <property type="nucleotide sequence ID" value="NZ_BOND01000023.1"/>
</dbReference>
<evidence type="ECO:0000256" key="2">
    <source>
        <dbReference type="ARBA" id="ARBA00023015"/>
    </source>
</evidence>
<dbReference type="InterPro" id="IPR013249">
    <property type="entry name" value="RNA_pol_sigma70_r4_t2"/>
</dbReference>
<evidence type="ECO:0000259" key="5">
    <source>
        <dbReference type="Pfam" id="PF04542"/>
    </source>
</evidence>
<dbReference type="NCBIfam" id="TIGR02937">
    <property type="entry name" value="sigma70-ECF"/>
    <property type="match status" value="1"/>
</dbReference>
<dbReference type="CDD" id="cd06171">
    <property type="entry name" value="Sigma70_r4"/>
    <property type="match status" value="1"/>
</dbReference>
<dbReference type="SUPFAM" id="SSF88946">
    <property type="entry name" value="Sigma2 domain of RNA polymerase sigma factors"/>
    <property type="match status" value="1"/>
</dbReference>
<evidence type="ECO:0000259" key="6">
    <source>
        <dbReference type="Pfam" id="PF08281"/>
    </source>
</evidence>
<dbReference type="GO" id="GO:0006352">
    <property type="term" value="P:DNA-templated transcription initiation"/>
    <property type="evidence" value="ECO:0007669"/>
    <property type="project" value="InterPro"/>
</dbReference>
<dbReference type="SUPFAM" id="SSF88659">
    <property type="entry name" value="Sigma3 and sigma4 domains of RNA polymerase sigma factors"/>
    <property type="match status" value="1"/>
</dbReference>
<gene>
    <name evidence="7" type="ORF">SAMN05421684_6252</name>
</gene>
<sequence length="205" mass="22218">MRLPGPQRSPRAGEPATDLDEVTGWALAAKAGDRAAAHAFVEATQHQLRRFVAHLVGPGEADDLTQEIYLRAMRALPAFDARSTARTWLLAIARRACADHIRYVSRRPRLAALDDWQPVAEAELARDHGGAGFEAGFALTDLIEALDPERREAFVATQIAGLSYAEAAEVCGCPVGTIRSRVARARADLVAAMADREGHRLRSTS</sequence>